<keyword evidence="1" id="KW-0677">Repeat</keyword>
<dbReference type="SMART" id="SM00185">
    <property type="entry name" value="ARM"/>
    <property type="match status" value="3"/>
</dbReference>
<protein>
    <recommendedName>
        <fullName evidence="3">DUF7792 domain-containing protein</fullName>
    </recommendedName>
</protein>
<organism evidence="4 5">
    <name type="scientific">Rubroshorea leprosula</name>
    <dbReference type="NCBI Taxonomy" id="152421"/>
    <lineage>
        <taxon>Eukaryota</taxon>
        <taxon>Viridiplantae</taxon>
        <taxon>Streptophyta</taxon>
        <taxon>Embryophyta</taxon>
        <taxon>Tracheophyta</taxon>
        <taxon>Spermatophyta</taxon>
        <taxon>Magnoliopsida</taxon>
        <taxon>eudicotyledons</taxon>
        <taxon>Gunneridae</taxon>
        <taxon>Pentapetalae</taxon>
        <taxon>rosids</taxon>
        <taxon>malvids</taxon>
        <taxon>Malvales</taxon>
        <taxon>Dipterocarpaceae</taxon>
        <taxon>Rubroshorea</taxon>
    </lineage>
</organism>
<dbReference type="AlphaFoldDB" id="A0AAV5L614"/>
<dbReference type="PANTHER" id="PTHR46168">
    <property type="entry name" value="ARMADILLO REPEAT ONLY 4"/>
    <property type="match status" value="1"/>
</dbReference>
<name>A0AAV5L614_9ROSI</name>
<evidence type="ECO:0000256" key="2">
    <source>
        <dbReference type="PROSITE-ProRule" id="PRU00259"/>
    </source>
</evidence>
<dbReference type="InterPro" id="IPR056694">
    <property type="entry name" value="DUF7792"/>
</dbReference>
<keyword evidence="5" id="KW-1185">Reference proteome</keyword>
<accession>A0AAV5L614</accession>
<feature type="domain" description="DUF7792" evidence="3">
    <location>
        <begin position="2"/>
        <end position="80"/>
    </location>
</feature>
<dbReference type="SUPFAM" id="SSF48371">
    <property type="entry name" value="ARM repeat"/>
    <property type="match status" value="1"/>
</dbReference>
<dbReference type="InterPro" id="IPR000225">
    <property type="entry name" value="Armadillo"/>
</dbReference>
<sequence>MLRYLIDYIAAAQTLYDRPIVCIVAEVSKNLERALTLVRKCKRWTLFRRFVIGDRTTDFSRIFTVLESSIANLNWLLNLIDPYTGCATGEWNLSLPPIHDLVISWVWSFNATLKMGKLKNRIEAAYSLASLAQANERNKRIIEEEGGIPLLVKLLRDTFPPEAQIAAANALYILSDDQERVRAIMTGGGIPAIVHLLRASPIRVQIQVASLVARLAEKYPQAQQAFAEEHVVVPLVKLLSFELLPELLIPQFKHKQSIYSVYEMKKKINKHNSVGLNPEIDSRYTNLCLNWFFEGSNRAKMQKKEWETAKPEVKIQLKLNCSKALWVLARGNESISKNITQRNGLMCLAKLIEKERSELQLNCLMIVKEIAAAAEQQANFRRLAFKTNLPDVRAVIDELLRVIKESEGPELQIPAIRSIGSLARIFPAREIRVIESLVAQIRNKHREVAEEAVTALQKFVCEDHFLRWEHSKSIIKFNGVAALKRLIGKQSPQAMALLCYLYDSRPLQQYWCTETEEKNGSARSTYMTPENPANAFENLTNSKASSIGSKMETKRPKPKNKTKSPNDLLFTTVIGPCSCTCSGLLFILAKLNFNPDFQEHSSWFSSLFATGLYREFILKRVWRGISFEVLISLSANTLSFQMRIETSRNSLHNYWWSVLTMQTIDRRIEYCK</sequence>
<evidence type="ECO:0000259" key="3">
    <source>
        <dbReference type="Pfam" id="PF25055"/>
    </source>
</evidence>
<dbReference type="EMBL" id="BPVZ01000094">
    <property type="protein sequence ID" value="GKV32232.1"/>
    <property type="molecule type" value="Genomic_DNA"/>
</dbReference>
<reference evidence="4 5" key="1">
    <citation type="journal article" date="2021" name="Commun. Biol.">
        <title>The genome of Shorea leprosula (Dipterocarpaceae) highlights the ecological relevance of drought in aseasonal tropical rainforests.</title>
        <authorList>
            <person name="Ng K.K.S."/>
            <person name="Kobayashi M.J."/>
            <person name="Fawcett J.A."/>
            <person name="Hatakeyama M."/>
            <person name="Paape T."/>
            <person name="Ng C.H."/>
            <person name="Ang C.C."/>
            <person name="Tnah L.H."/>
            <person name="Lee C.T."/>
            <person name="Nishiyama T."/>
            <person name="Sese J."/>
            <person name="O'Brien M.J."/>
            <person name="Copetti D."/>
            <person name="Mohd Noor M.I."/>
            <person name="Ong R.C."/>
            <person name="Putra M."/>
            <person name="Sireger I.Z."/>
            <person name="Indrioko S."/>
            <person name="Kosugi Y."/>
            <person name="Izuno A."/>
            <person name="Isagi Y."/>
            <person name="Lee S.L."/>
            <person name="Shimizu K.K."/>
        </authorList>
    </citation>
    <scope>NUCLEOTIDE SEQUENCE [LARGE SCALE GENOMIC DNA]</scope>
    <source>
        <strain evidence="4">214</strain>
    </source>
</reference>
<gene>
    <name evidence="4" type="ORF">SLEP1_g40849</name>
</gene>
<evidence type="ECO:0000313" key="4">
    <source>
        <dbReference type="EMBL" id="GKV32232.1"/>
    </source>
</evidence>
<dbReference type="InterPro" id="IPR011989">
    <property type="entry name" value="ARM-like"/>
</dbReference>
<evidence type="ECO:0000313" key="5">
    <source>
        <dbReference type="Proteomes" id="UP001054252"/>
    </source>
</evidence>
<comment type="caution">
    <text evidence="4">The sequence shown here is derived from an EMBL/GenBank/DDBJ whole genome shotgun (WGS) entry which is preliminary data.</text>
</comment>
<dbReference type="Proteomes" id="UP001054252">
    <property type="component" value="Unassembled WGS sequence"/>
</dbReference>
<dbReference type="PANTHER" id="PTHR46168:SF12">
    <property type="entry name" value="ARMADILLO REPEAT ONLY 4-LIKE PROTEIN"/>
    <property type="match status" value="1"/>
</dbReference>
<dbReference type="Gene3D" id="1.25.10.10">
    <property type="entry name" value="Leucine-rich Repeat Variant"/>
    <property type="match status" value="2"/>
</dbReference>
<dbReference type="Pfam" id="PF25055">
    <property type="entry name" value="DUF7792"/>
    <property type="match status" value="1"/>
</dbReference>
<dbReference type="PROSITE" id="PS50176">
    <property type="entry name" value="ARM_REPEAT"/>
    <property type="match status" value="1"/>
</dbReference>
<evidence type="ECO:0000256" key="1">
    <source>
        <dbReference type="ARBA" id="ARBA00022737"/>
    </source>
</evidence>
<dbReference type="InterPro" id="IPR016024">
    <property type="entry name" value="ARM-type_fold"/>
</dbReference>
<feature type="repeat" description="ARM" evidence="2">
    <location>
        <begin position="146"/>
        <end position="189"/>
    </location>
</feature>
<proteinExistence type="predicted"/>